<dbReference type="Proteomes" id="UP000065473">
    <property type="component" value="Chromosome"/>
</dbReference>
<dbReference type="SMART" id="SM00090">
    <property type="entry name" value="RIO"/>
    <property type="match status" value="1"/>
</dbReference>
<dbReference type="EMBL" id="CP013694">
    <property type="protein sequence ID" value="ALU28785.1"/>
    <property type="molecule type" value="Genomic_DNA"/>
</dbReference>
<name>A0A0U2Y7G8_9CREN</name>
<keyword evidence="9" id="KW-0460">Magnesium</keyword>
<keyword evidence="7 14" id="KW-0418">Kinase</keyword>
<keyword evidence="4" id="KW-0808">Transferase</keyword>
<dbReference type="Pfam" id="PF01163">
    <property type="entry name" value="RIO1"/>
    <property type="match status" value="1"/>
</dbReference>
<dbReference type="EC" id="2.7.11.1" evidence="2"/>
<evidence type="ECO:0000256" key="6">
    <source>
        <dbReference type="ARBA" id="ARBA00022741"/>
    </source>
</evidence>
<dbReference type="RefSeq" id="WP_011277829.1">
    <property type="nucleotide sequence ID" value="NZ_BHWZ01000001.1"/>
</dbReference>
<dbReference type="InterPro" id="IPR018935">
    <property type="entry name" value="RIO_kinase_CS"/>
</dbReference>
<dbReference type="OMA" id="EIRCAKV"/>
<dbReference type="SUPFAM" id="SSF56112">
    <property type="entry name" value="Protein kinase-like (PK-like)"/>
    <property type="match status" value="1"/>
</dbReference>
<organism evidence="14 15">
    <name type="scientific">Sulfolobus acidocaldarius</name>
    <dbReference type="NCBI Taxonomy" id="2285"/>
    <lineage>
        <taxon>Archaea</taxon>
        <taxon>Thermoproteota</taxon>
        <taxon>Thermoprotei</taxon>
        <taxon>Sulfolobales</taxon>
        <taxon>Sulfolobaceae</taxon>
        <taxon>Sulfolobus</taxon>
    </lineage>
</organism>
<dbReference type="InterPro" id="IPR018934">
    <property type="entry name" value="RIO_dom"/>
</dbReference>
<dbReference type="PROSITE" id="PS50011">
    <property type="entry name" value="PROTEIN_KINASE_DOM"/>
    <property type="match status" value="1"/>
</dbReference>
<evidence type="ECO:0000256" key="4">
    <source>
        <dbReference type="ARBA" id="ARBA00022679"/>
    </source>
</evidence>
<gene>
    <name evidence="13" type="ORF">ATY89_01620</name>
    <name evidence="14" type="ORF">ATZ20_04655</name>
</gene>
<evidence type="ECO:0000256" key="9">
    <source>
        <dbReference type="ARBA" id="ARBA00022842"/>
    </source>
</evidence>
<evidence type="ECO:0000256" key="7">
    <source>
        <dbReference type="ARBA" id="ARBA00022777"/>
    </source>
</evidence>
<dbReference type="PaxDb" id="1435377-SUSAZ_04435"/>
<evidence type="ECO:0000256" key="2">
    <source>
        <dbReference type="ARBA" id="ARBA00012513"/>
    </source>
</evidence>
<proteinExistence type="inferred from homology"/>
<comment type="similarity">
    <text evidence="1">Belongs to the protein kinase superfamily. RIO-type Ser/Thr kinase family.</text>
</comment>
<evidence type="ECO:0000313" key="14">
    <source>
        <dbReference type="EMBL" id="ALU31505.1"/>
    </source>
</evidence>
<dbReference type="PROSITE" id="PS01245">
    <property type="entry name" value="RIO1"/>
    <property type="match status" value="1"/>
</dbReference>
<dbReference type="InterPro" id="IPR000687">
    <property type="entry name" value="RIO_kinase"/>
</dbReference>
<keyword evidence="8" id="KW-0067">ATP-binding</keyword>
<evidence type="ECO:0000313" key="15">
    <source>
        <dbReference type="Proteomes" id="UP000060043"/>
    </source>
</evidence>
<dbReference type="Proteomes" id="UP000060043">
    <property type="component" value="Chromosome"/>
</dbReference>
<dbReference type="InterPro" id="IPR051272">
    <property type="entry name" value="RIO-type_Ser/Thr_kinase"/>
</dbReference>
<reference evidence="15 16" key="1">
    <citation type="submission" date="2015-12" db="EMBL/GenBank/DDBJ databases">
        <title>A stable core within a dynamic pangenome in Sulfolobus acidocaldarius.</title>
        <authorList>
            <person name="Anderson R."/>
            <person name="Kouris A."/>
            <person name="Seward C."/>
            <person name="Campbell K."/>
            <person name="Whitaker R."/>
        </authorList>
    </citation>
    <scope>NUCLEOTIDE SEQUENCE [LARGE SCALE GENOMIC DNA]</scope>
    <source>
        <strain evidence="13 16">GG12-C01-09</strain>
        <strain evidence="14 15">NG05B_CO5_07</strain>
    </source>
</reference>
<comment type="catalytic activity">
    <reaction evidence="11">
        <text>L-seryl-[protein] + ATP = O-phospho-L-seryl-[protein] + ADP + H(+)</text>
        <dbReference type="Rhea" id="RHEA:17989"/>
        <dbReference type="Rhea" id="RHEA-COMP:9863"/>
        <dbReference type="Rhea" id="RHEA-COMP:11604"/>
        <dbReference type="ChEBI" id="CHEBI:15378"/>
        <dbReference type="ChEBI" id="CHEBI:29999"/>
        <dbReference type="ChEBI" id="CHEBI:30616"/>
        <dbReference type="ChEBI" id="CHEBI:83421"/>
        <dbReference type="ChEBI" id="CHEBI:456216"/>
        <dbReference type="EC" id="2.7.11.1"/>
    </reaction>
</comment>
<dbReference type="GO" id="GO:0004674">
    <property type="term" value="F:protein serine/threonine kinase activity"/>
    <property type="evidence" value="ECO:0007669"/>
    <property type="project" value="UniProtKB-KW"/>
</dbReference>
<dbReference type="OrthoDB" id="31344at2157"/>
<evidence type="ECO:0000256" key="11">
    <source>
        <dbReference type="ARBA" id="ARBA00048679"/>
    </source>
</evidence>
<dbReference type="GO" id="GO:0005524">
    <property type="term" value="F:ATP binding"/>
    <property type="evidence" value="ECO:0007669"/>
    <property type="project" value="UniProtKB-KW"/>
</dbReference>
<dbReference type="Gene3D" id="1.10.510.10">
    <property type="entry name" value="Transferase(Phosphotransferase) domain 1"/>
    <property type="match status" value="1"/>
</dbReference>
<keyword evidence="3 14" id="KW-0723">Serine/threonine-protein kinase</keyword>
<dbReference type="PANTHER" id="PTHR45723">
    <property type="entry name" value="SERINE/THREONINE-PROTEIN KINASE RIO1"/>
    <property type="match status" value="1"/>
</dbReference>
<keyword evidence="5" id="KW-0479">Metal-binding</keyword>
<evidence type="ECO:0000313" key="13">
    <source>
        <dbReference type="EMBL" id="ALU28785.1"/>
    </source>
</evidence>
<keyword evidence="6" id="KW-0547">Nucleotide-binding</keyword>
<dbReference type="AlphaFoldDB" id="A0A0U2Y7G8"/>
<evidence type="ECO:0000256" key="5">
    <source>
        <dbReference type="ARBA" id="ARBA00022723"/>
    </source>
</evidence>
<evidence type="ECO:0000256" key="1">
    <source>
        <dbReference type="ARBA" id="ARBA00009196"/>
    </source>
</evidence>
<dbReference type="CDD" id="cd05145">
    <property type="entry name" value="RIO1_like"/>
    <property type="match status" value="1"/>
</dbReference>
<evidence type="ECO:0000256" key="10">
    <source>
        <dbReference type="ARBA" id="ARBA00047899"/>
    </source>
</evidence>
<comment type="catalytic activity">
    <reaction evidence="10">
        <text>L-threonyl-[protein] + ATP = O-phospho-L-threonyl-[protein] + ADP + H(+)</text>
        <dbReference type="Rhea" id="RHEA:46608"/>
        <dbReference type="Rhea" id="RHEA-COMP:11060"/>
        <dbReference type="Rhea" id="RHEA-COMP:11605"/>
        <dbReference type="ChEBI" id="CHEBI:15378"/>
        <dbReference type="ChEBI" id="CHEBI:30013"/>
        <dbReference type="ChEBI" id="CHEBI:30616"/>
        <dbReference type="ChEBI" id="CHEBI:61977"/>
        <dbReference type="ChEBI" id="CHEBI:456216"/>
        <dbReference type="EC" id="2.7.11.1"/>
    </reaction>
</comment>
<dbReference type="GO" id="GO:0046872">
    <property type="term" value="F:metal ion binding"/>
    <property type="evidence" value="ECO:0007669"/>
    <property type="project" value="UniProtKB-KW"/>
</dbReference>
<feature type="domain" description="Protein kinase" evidence="12">
    <location>
        <begin position="44"/>
        <end position="251"/>
    </location>
</feature>
<evidence type="ECO:0000259" key="12">
    <source>
        <dbReference type="PROSITE" id="PS50011"/>
    </source>
</evidence>
<evidence type="ECO:0000256" key="3">
    <source>
        <dbReference type="ARBA" id="ARBA00022527"/>
    </source>
</evidence>
<accession>A0A0U2Y7G8</accession>
<dbReference type="InterPro" id="IPR011009">
    <property type="entry name" value="Kinase-like_dom_sf"/>
</dbReference>
<dbReference type="Gene3D" id="3.30.200.20">
    <property type="entry name" value="Phosphorylase Kinase, domain 1"/>
    <property type="match status" value="1"/>
</dbReference>
<dbReference type="InterPro" id="IPR000719">
    <property type="entry name" value="Prot_kinase_dom"/>
</dbReference>
<dbReference type="GeneID" id="14551476"/>
<evidence type="ECO:0000256" key="8">
    <source>
        <dbReference type="ARBA" id="ARBA00022840"/>
    </source>
</evidence>
<dbReference type="STRING" id="1435377.SUSAZ_04435"/>
<dbReference type="EMBL" id="CP013695">
    <property type="protein sequence ID" value="ALU31505.1"/>
    <property type="molecule type" value="Genomic_DNA"/>
</dbReference>
<evidence type="ECO:0000313" key="16">
    <source>
        <dbReference type="Proteomes" id="UP000065473"/>
    </source>
</evidence>
<protein>
    <recommendedName>
        <fullName evidence="2">non-specific serine/threonine protein kinase</fullName>
        <ecNumber evidence="2">2.7.11.1</ecNumber>
    </recommendedName>
</protein>
<sequence>MSRNKRRKEEKRIKDADLFKVVDSTLDTRTYSDLYYISRKLNIKTIYGAVSAGKEAKIYPALTESEEWYAVKIYYVSTASSKRAIERYTFGDPRFEGVRASNTLKLIEVWAKKEFKNLSKMYDSGVSVPKPIYVHKNILIMEFIGDNGIRAPLLKELRSEDVNEDLYKTIIDQVVIMANKAELVHGDLSEYNIMVFDGKPYIIDVSQAIDLTHPNAREFLVRDIRNINSFFMNNGINVMSETEILTRFIKI</sequence>